<feature type="compositionally biased region" description="Basic residues" evidence="1">
    <location>
        <begin position="59"/>
        <end position="75"/>
    </location>
</feature>
<name>A0A117XRD1_9BURK</name>
<dbReference type="Proteomes" id="UP000065521">
    <property type="component" value="Unassembled WGS sequence"/>
</dbReference>
<keyword evidence="2" id="KW-0812">Transmembrane</keyword>
<dbReference type="AlphaFoldDB" id="A0A117XRD1"/>
<feature type="region of interest" description="Disordered" evidence="1">
    <location>
        <begin position="1"/>
        <end position="20"/>
    </location>
</feature>
<keyword evidence="2" id="KW-0472">Membrane</keyword>
<keyword evidence="2" id="KW-1133">Transmembrane helix</keyword>
<feature type="transmembrane region" description="Helical" evidence="2">
    <location>
        <begin position="27"/>
        <end position="45"/>
    </location>
</feature>
<dbReference type="EMBL" id="LOTN01000034">
    <property type="protein sequence ID" value="KUZ89728.1"/>
    <property type="molecule type" value="Genomic_DNA"/>
</dbReference>
<gene>
    <name evidence="3" type="ORF">WI38_16390</name>
</gene>
<organism evidence="3 4">
    <name type="scientific">Burkholderia ubonensis</name>
    <dbReference type="NCBI Taxonomy" id="101571"/>
    <lineage>
        <taxon>Bacteria</taxon>
        <taxon>Pseudomonadati</taxon>
        <taxon>Pseudomonadota</taxon>
        <taxon>Betaproteobacteria</taxon>
        <taxon>Burkholderiales</taxon>
        <taxon>Burkholderiaceae</taxon>
        <taxon>Burkholderia</taxon>
        <taxon>Burkholderia cepacia complex</taxon>
    </lineage>
</organism>
<accession>A0A117XRD1</accession>
<comment type="caution">
    <text evidence="3">The sequence shown here is derived from an EMBL/GenBank/DDBJ whole genome shotgun (WGS) entry which is preliminary data.</text>
</comment>
<evidence type="ECO:0000313" key="4">
    <source>
        <dbReference type="Proteomes" id="UP000065521"/>
    </source>
</evidence>
<evidence type="ECO:0000256" key="2">
    <source>
        <dbReference type="SAM" id="Phobius"/>
    </source>
</evidence>
<evidence type="ECO:0000313" key="3">
    <source>
        <dbReference type="EMBL" id="KUZ89728.1"/>
    </source>
</evidence>
<reference evidence="3 4" key="1">
    <citation type="submission" date="2015-11" db="EMBL/GenBank/DDBJ databases">
        <title>Expanding the genomic diversity of Burkholderia species for the development of highly accurate diagnostics.</title>
        <authorList>
            <person name="Sahl J."/>
            <person name="Keim P."/>
            <person name="Wagner D."/>
        </authorList>
    </citation>
    <scope>NUCLEOTIDE SEQUENCE [LARGE SCALE GENOMIC DNA]</scope>
    <source>
        <strain evidence="3 4">RF32-BP4</strain>
    </source>
</reference>
<feature type="region of interest" description="Disordered" evidence="1">
    <location>
        <begin position="56"/>
        <end position="75"/>
    </location>
</feature>
<proteinExistence type="predicted"/>
<sequence>MRRGDAQSRGACESSILPAGGGMEHSIVQIFVILVILALALLFVFQRRSRDRIRERLLHRSSRRSHRSHTHHHHP</sequence>
<evidence type="ECO:0000256" key="1">
    <source>
        <dbReference type="SAM" id="MobiDB-lite"/>
    </source>
</evidence>
<protein>
    <submittedName>
        <fullName evidence="3">Uncharacterized protein</fullName>
    </submittedName>
</protein>